<reference evidence="5" key="1">
    <citation type="journal article" date="2002" name="DNA Res.">
        <title>Complete genomic sequence of nitrogen-fixing symbiotic bacterium Bradyrhizobium japonicum USDA110.</title>
        <authorList>
            <person name="Kaneko T."/>
            <person name="Nakamura Y."/>
            <person name="Sato S."/>
            <person name="Minamisawa K."/>
            <person name="Uchiumi T."/>
            <person name="Sasamoto S."/>
            <person name="Watanabe A."/>
            <person name="Idesawa K."/>
            <person name="Iriguchi M."/>
            <person name="Kawashima K."/>
            <person name="Kohara M."/>
            <person name="Matsumoto M."/>
            <person name="Shimpo S."/>
            <person name="Tsuruoka H."/>
            <person name="Wada T."/>
            <person name="Yamada M."/>
            <person name="Tabata S."/>
        </authorList>
    </citation>
    <scope>NUCLEOTIDE SEQUENCE [LARGE SCALE GENOMIC DNA]</scope>
    <source>
        <strain evidence="5">JCM 10833 / BCRC 13528 / IAM 13628 / NBRC 14792 / USDA 110</strain>
    </source>
</reference>
<comment type="subcellular location">
    <subcellularLocation>
        <location evidence="1">Periplasm</location>
    </subcellularLocation>
</comment>
<dbReference type="SUPFAM" id="SSF53850">
    <property type="entry name" value="Periplasmic binding protein-like II"/>
    <property type="match status" value="1"/>
</dbReference>
<dbReference type="EnsemblBacteria" id="BAC53186">
    <property type="protein sequence ID" value="BAC53186"/>
    <property type="gene ID" value="BAC53186"/>
</dbReference>
<dbReference type="Gene3D" id="3.90.76.10">
    <property type="entry name" value="Dipeptide-binding Protein, Domain 1"/>
    <property type="match status" value="1"/>
</dbReference>
<dbReference type="GO" id="GO:1904680">
    <property type="term" value="F:peptide transmembrane transporter activity"/>
    <property type="evidence" value="ECO:0000318"/>
    <property type="project" value="GO_Central"/>
</dbReference>
<dbReference type="Proteomes" id="UP000002526">
    <property type="component" value="Chromosome"/>
</dbReference>
<proteinExistence type="inferred from homology"/>
<dbReference type="HOGENOM" id="CLU_017028_7_4_5"/>
<dbReference type="OrthoDB" id="9803988at2"/>
<dbReference type="eggNOG" id="COG0747">
    <property type="taxonomic scope" value="Bacteria"/>
</dbReference>
<dbReference type="CDD" id="cd08495">
    <property type="entry name" value="PBP2_NikA_DppA_OppA_like_8"/>
    <property type="match status" value="1"/>
</dbReference>
<dbReference type="Gene3D" id="3.10.105.10">
    <property type="entry name" value="Dipeptide-binding Protein, Domain 3"/>
    <property type="match status" value="1"/>
</dbReference>
<evidence type="ECO:0000313" key="4">
    <source>
        <dbReference type="EMBL" id="BAC53186.1"/>
    </source>
</evidence>
<accession>Q89C76</accession>
<gene>
    <name evidence="4" type="ordered locus">bll7921</name>
</gene>
<dbReference type="AlphaFoldDB" id="Q89C76"/>
<protein>
    <submittedName>
        <fullName evidence="4">ABC transporter substrate-binding protein</fullName>
    </submittedName>
</protein>
<dbReference type="KEGG" id="bja:bll7921"/>
<dbReference type="EMBL" id="BA000040">
    <property type="protein sequence ID" value="BAC53186.1"/>
    <property type="molecule type" value="Genomic_DNA"/>
</dbReference>
<dbReference type="InParanoid" id="Q89C76"/>
<evidence type="ECO:0000259" key="3">
    <source>
        <dbReference type="Pfam" id="PF00496"/>
    </source>
</evidence>
<dbReference type="Pfam" id="PF00496">
    <property type="entry name" value="SBP_bac_5"/>
    <property type="match status" value="1"/>
</dbReference>
<evidence type="ECO:0000256" key="2">
    <source>
        <dbReference type="ARBA" id="ARBA00005695"/>
    </source>
</evidence>
<keyword evidence="5" id="KW-1185">Reference proteome</keyword>
<dbReference type="PANTHER" id="PTHR30290:SF83">
    <property type="entry name" value="ABC TRANSPORTER SUBSTRATE-BINDING PROTEIN"/>
    <property type="match status" value="1"/>
</dbReference>
<organism evidence="4 5">
    <name type="scientific">Bradyrhizobium diazoefficiens (strain JCM 10833 / BCRC 13528 / IAM 13628 / NBRC 14792 / USDA 110)</name>
    <dbReference type="NCBI Taxonomy" id="224911"/>
    <lineage>
        <taxon>Bacteria</taxon>
        <taxon>Pseudomonadati</taxon>
        <taxon>Pseudomonadota</taxon>
        <taxon>Alphaproteobacteria</taxon>
        <taxon>Hyphomicrobiales</taxon>
        <taxon>Nitrobacteraceae</taxon>
        <taxon>Bradyrhizobium</taxon>
    </lineage>
</organism>
<dbReference type="InterPro" id="IPR000914">
    <property type="entry name" value="SBP_5_dom"/>
</dbReference>
<dbReference type="FunFam" id="3.10.105.10:FF:000010">
    <property type="entry name" value="ABC transporter substrate-binding protein component"/>
    <property type="match status" value="1"/>
</dbReference>
<dbReference type="PhylomeDB" id="Q89C76"/>
<dbReference type="STRING" id="224911.AAV28_37325"/>
<dbReference type="GO" id="GO:0015833">
    <property type="term" value="P:peptide transport"/>
    <property type="evidence" value="ECO:0000318"/>
    <property type="project" value="GO_Central"/>
</dbReference>
<dbReference type="PATRIC" id="fig|224911.5.peg.8151"/>
<name>Q89C76_BRADU</name>
<comment type="similarity">
    <text evidence="2">Belongs to the bacterial solute-binding protein 5 family.</text>
</comment>
<evidence type="ECO:0000256" key="1">
    <source>
        <dbReference type="ARBA" id="ARBA00004418"/>
    </source>
</evidence>
<sequence length="597" mass="65606">MPPQTCDHKDLSSQGQFAEKVSPLAQPLHAIASKLVTESRKRTETMLIKNNKTRAALIALLALGSAAAWPRVASAETVLRIGMTAADIPRTLGQPDQGFEGNRFTGLTMYDALTGWDLSSADKPSVVIPGLATEWKVDDADKTKWTFKLRPGVTFHDGSPFNADAVVWNVEKVLKQDAPQFDASQVGVTASRMPTLASAKKIDDMTVELTTKEPDSFLPINLTNLFMASPAKWQHFYDKAEGADAKAKSQAAWTAFAKDAAGTGPWKMASFTPRERLELVKNASYWDKARVPKVDKMVLLPMPEANARTAALLSGQVDWVEAPAPDALPELKQRGFKLYANEQPHVWPWQFSRIEGSPWNDIRVRKAANLCVDREGLKDGLLAGLMVPATGTFEPGHPWRGKPAFEIKYDKAAAQKLMQEAGFGPNKKLEVKIQTSASGSGQMQPLPMNEYLQQALAECYFDVKLDVIEWNTLFTNWRRGAKDPSANGSNATNVTYAAMDPFFALVRFLQSGMAPPVSNNWGFINNPKFDELVKKARQTFDPAARDAALAELHAASVDDAAFLYVAHDVGPRAISPKVTGVVQPKSWFIDFSLVSMQ</sequence>
<dbReference type="InterPro" id="IPR039424">
    <property type="entry name" value="SBP_5"/>
</dbReference>
<feature type="domain" description="Solute-binding protein family 5" evidence="3">
    <location>
        <begin position="127"/>
        <end position="491"/>
    </location>
</feature>
<dbReference type="PANTHER" id="PTHR30290">
    <property type="entry name" value="PERIPLASMIC BINDING COMPONENT OF ABC TRANSPORTER"/>
    <property type="match status" value="1"/>
</dbReference>
<evidence type="ECO:0000313" key="5">
    <source>
        <dbReference type="Proteomes" id="UP000002526"/>
    </source>
</evidence>
<dbReference type="Gene3D" id="3.40.190.10">
    <property type="entry name" value="Periplasmic binding protein-like II"/>
    <property type="match status" value="1"/>
</dbReference>